<dbReference type="InterPro" id="IPR035439">
    <property type="entry name" value="UPF0145_dom_sf"/>
</dbReference>
<dbReference type="PANTHER" id="PTHR34068:SF2">
    <property type="entry name" value="UPF0145 PROTEIN SCO3412"/>
    <property type="match status" value="1"/>
</dbReference>
<evidence type="ECO:0000256" key="1">
    <source>
        <dbReference type="ARBA" id="ARBA00010751"/>
    </source>
</evidence>
<keyword evidence="3" id="KW-1185">Reference proteome</keyword>
<dbReference type="GeneID" id="63762736"/>
<dbReference type="SUPFAM" id="SSF117782">
    <property type="entry name" value="YbjQ-like"/>
    <property type="match status" value="1"/>
</dbReference>
<dbReference type="VEuPathDB" id="FungiDB:ASPSYDRAFT_43473"/>
<dbReference type="AlphaFoldDB" id="A0A1L9TQC2"/>
<name>A0A1L9TQC2_9EURO</name>
<accession>A0A1L9TQC2</accession>
<evidence type="ECO:0000313" key="3">
    <source>
        <dbReference type="Proteomes" id="UP000184356"/>
    </source>
</evidence>
<protein>
    <submittedName>
        <fullName evidence="2">Uncharacterized protein</fullName>
    </submittedName>
</protein>
<reference evidence="3" key="1">
    <citation type="journal article" date="2017" name="Genome Biol.">
        <title>Comparative genomics reveals high biological diversity and specific adaptations in the industrially and medically important fungal genus Aspergillus.</title>
        <authorList>
            <person name="de Vries R.P."/>
            <person name="Riley R."/>
            <person name="Wiebenga A."/>
            <person name="Aguilar-Osorio G."/>
            <person name="Amillis S."/>
            <person name="Uchima C.A."/>
            <person name="Anderluh G."/>
            <person name="Asadollahi M."/>
            <person name="Askin M."/>
            <person name="Barry K."/>
            <person name="Battaglia E."/>
            <person name="Bayram O."/>
            <person name="Benocci T."/>
            <person name="Braus-Stromeyer S.A."/>
            <person name="Caldana C."/>
            <person name="Canovas D."/>
            <person name="Cerqueira G.C."/>
            <person name="Chen F."/>
            <person name="Chen W."/>
            <person name="Choi C."/>
            <person name="Clum A."/>
            <person name="Dos Santos R.A."/>
            <person name="Damasio A.R."/>
            <person name="Diallinas G."/>
            <person name="Emri T."/>
            <person name="Fekete E."/>
            <person name="Flipphi M."/>
            <person name="Freyberg S."/>
            <person name="Gallo A."/>
            <person name="Gournas C."/>
            <person name="Habgood R."/>
            <person name="Hainaut M."/>
            <person name="Harispe M.L."/>
            <person name="Henrissat B."/>
            <person name="Hilden K.S."/>
            <person name="Hope R."/>
            <person name="Hossain A."/>
            <person name="Karabika E."/>
            <person name="Karaffa L."/>
            <person name="Karanyi Z."/>
            <person name="Krasevec N."/>
            <person name="Kuo A."/>
            <person name="Kusch H."/>
            <person name="LaButti K."/>
            <person name="Lagendijk E.L."/>
            <person name="Lapidus A."/>
            <person name="Levasseur A."/>
            <person name="Lindquist E."/>
            <person name="Lipzen A."/>
            <person name="Logrieco A.F."/>
            <person name="MacCabe A."/>
            <person name="Maekelae M.R."/>
            <person name="Malavazi I."/>
            <person name="Melin P."/>
            <person name="Meyer V."/>
            <person name="Mielnichuk N."/>
            <person name="Miskei M."/>
            <person name="Molnar A.P."/>
            <person name="Mule G."/>
            <person name="Ngan C.Y."/>
            <person name="Orejas M."/>
            <person name="Orosz E."/>
            <person name="Ouedraogo J.P."/>
            <person name="Overkamp K.M."/>
            <person name="Park H.-S."/>
            <person name="Perrone G."/>
            <person name="Piumi F."/>
            <person name="Punt P.J."/>
            <person name="Ram A.F."/>
            <person name="Ramon A."/>
            <person name="Rauscher S."/>
            <person name="Record E."/>
            <person name="Riano-Pachon D.M."/>
            <person name="Robert V."/>
            <person name="Roehrig J."/>
            <person name="Ruller R."/>
            <person name="Salamov A."/>
            <person name="Salih N.S."/>
            <person name="Samson R.A."/>
            <person name="Sandor E."/>
            <person name="Sanguinetti M."/>
            <person name="Schuetze T."/>
            <person name="Sepcic K."/>
            <person name="Shelest E."/>
            <person name="Sherlock G."/>
            <person name="Sophianopoulou V."/>
            <person name="Squina F.M."/>
            <person name="Sun H."/>
            <person name="Susca A."/>
            <person name="Todd R.B."/>
            <person name="Tsang A."/>
            <person name="Unkles S.E."/>
            <person name="van de Wiele N."/>
            <person name="van Rossen-Uffink D."/>
            <person name="Oliveira J.V."/>
            <person name="Vesth T.C."/>
            <person name="Visser J."/>
            <person name="Yu J.-H."/>
            <person name="Zhou M."/>
            <person name="Andersen M.R."/>
            <person name="Archer D.B."/>
            <person name="Baker S.E."/>
            <person name="Benoit I."/>
            <person name="Brakhage A.A."/>
            <person name="Braus G.H."/>
            <person name="Fischer R."/>
            <person name="Frisvad J.C."/>
            <person name="Goldman G.H."/>
            <person name="Houbraken J."/>
            <person name="Oakley B."/>
            <person name="Pocsi I."/>
            <person name="Scazzocchio C."/>
            <person name="Seiboth B."/>
            <person name="vanKuyk P.A."/>
            <person name="Wortman J."/>
            <person name="Dyer P.S."/>
            <person name="Grigoriev I.V."/>
        </authorList>
    </citation>
    <scope>NUCLEOTIDE SEQUENCE [LARGE SCALE GENOMIC DNA]</scope>
    <source>
        <strain evidence="3">CBS 593.65</strain>
    </source>
</reference>
<dbReference type="Gene3D" id="3.30.110.70">
    <property type="entry name" value="Hypothetical protein apc22750. Chain B"/>
    <property type="match status" value="1"/>
</dbReference>
<proteinExistence type="inferred from homology"/>
<dbReference type="PANTHER" id="PTHR34068">
    <property type="entry name" value="UPF0145 PROTEIN YBJQ"/>
    <property type="match status" value="1"/>
</dbReference>
<dbReference type="EMBL" id="KV878584">
    <property type="protein sequence ID" value="OJJ61568.1"/>
    <property type="molecule type" value="Genomic_DNA"/>
</dbReference>
<sequence>MTSKSAENNDNILSCSRDTHGVTTATTNDVPGYRITETLGTVYVLALQAHNWGADLGAIVRSTVDGELRPFTTLMYRARNEAVERLVGEYMDRGGNAVVAMRFDIASFGACVQVCAYGTACFAEREGEGKAERGGRW</sequence>
<organism evidence="2 3">
    <name type="scientific">Aspergillus sydowii CBS 593.65</name>
    <dbReference type="NCBI Taxonomy" id="1036612"/>
    <lineage>
        <taxon>Eukaryota</taxon>
        <taxon>Fungi</taxon>
        <taxon>Dikarya</taxon>
        <taxon>Ascomycota</taxon>
        <taxon>Pezizomycotina</taxon>
        <taxon>Eurotiomycetes</taxon>
        <taxon>Eurotiomycetidae</taxon>
        <taxon>Eurotiales</taxon>
        <taxon>Aspergillaceae</taxon>
        <taxon>Aspergillus</taxon>
        <taxon>Aspergillus subgen. Nidulantes</taxon>
    </lineage>
</organism>
<dbReference type="RefSeq" id="XP_040705374.1">
    <property type="nucleotide sequence ID" value="XM_040846663.1"/>
</dbReference>
<gene>
    <name evidence="2" type="ORF">ASPSYDRAFT_43473</name>
</gene>
<comment type="similarity">
    <text evidence="1">Belongs to the UPF0145 family.</text>
</comment>
<dbReference type="OrthoDB" id="68104at2759"/>
<evidence type="ECO:0000313" key="2">
    <source>
        <dbReference type="EMBL" id="OJJ61568.1"/>
    </source>
</evidence>
<dbReference type="Pfam" id="PF01906">
    <property type="entry name" value="YbjQ_1"/>
    <property type="match status" value="1"/>
</dbReference>
<dbReference type="InterPro" id="IPR002765">
    <property type="entry name" value="UPF0145_YbjQ-like"/>
</dbReference>
<dbReference type="Proteomes" id="UP000184356">
    <property type="component" value="Unassembled WGS sequence"/>
</dbReference>